<dbReference type="AlphaFoldDB" id="A0AA97NYG2"/>
<gene>
    <name evidence="1" type="ORF">OOU_Y34scaffold00534g54</name>
</gene>
<evidence type="ECO:0000313" key="1">
    <source>
        <dbReference type="EMBL" id="ELQ38579.1"/>
    </source>
</evidence>
<accession>A0AA97NYG2</accession>
<protein>
    <submittedName>
        <fullName evidence="1">Uncharacterized protein</fullName>
    </submittedName>
</protein>
<proteinExistence type="predicted"/>
<organism evidence="1">
    <name type="scientific">Pyricularia oryzae (strain Y34)</name>
    <name type="common">Rice blast fungus</name>
    <name type="synonym">Magnaporthe oryzae</name>
    <dbReference type="NCBI Taxonomy" id="1143189"/>
    <lineage>
        <taxon>Eukaryota</taxon>
        <taxon>Fungi</taxon>
        <taxon>Dikarya</taxon>
        <taxon>Ascomycota</taxon>
        <taxon>Pezizomycotina</taxon>
        <taxon>Sordariomycetes</taxon>
        <taxon>Sordariomycetidae</taxon>
        <taxon>Magnaporthales</taxon>
        <taxon>Pyriculariaceae</taxon>
        <taxon>Pyricularia</taxon>
    </lineage>
</organism>
<sequence length="96" mass="10985">MYLYLVFDARVRWHFLADVRKSQSRRLEKGLTLAPAKCRSLSAVRERKPKVAAIWRAILSSGWVGGQVWQGTGRWGLAVGYRRWSKWSTPLAVGLI</sequence>
<name>A0AA97NYG2_PYRO3</name>
<reference evidence="1" key="1">
    <citation type="journal article" date="2012" name="PLoS Genet.">
        <title>Comparative analysis of the genomes of two field isolates of the rice blast fungus Magnaporthe oryzae.</title>
        <authorList>
            <person name="Xue M."/>
            <person name="Yang J."/>
            <person name="Li Z."/>
            <person name="Hu S."/>
            <person name="Yao N."/>
            <person name="Dean R.A."/>
            <person name="Zhao W."/>
            <person name="Shen M."/>
            <person name="Zhang H."/>
            <person name="Li C."/>
            <person name="Liu L."/>
            <person name="Cao L."/>
            <person name="Xu X."/>
            <person name="Xing Y."/>
            <person name="Hsiang T."/>
            <person name="Zhang Z."/>
            <person name="Xu J.R."/>
            <person name="Peng Y.L."/>
        </authorList>
    </citation>
    <scope>NUCLEOTIDE SEQUENCE</scope>
    <source>
        <strain evidence="1">Y34</strain>
    </source>
</reference>
<dbReference type="Proteomes" id="UP000011086">
    <property type="component" value="Unassembled WGS sequence"/>
</dbReference>
<dbReference type="EMBL" id="JH793030">
    <property type="protein sequence ID" value="ELQ38579.1"/>
    <property type="molecule type" value="Genomic_DNA"/>
</dbReference>